<protein>
    <submittedName>
        <fullName evidence="1">Uncharacterized protein</fullName>
    </submittedName>
</protein>
<gene>
    <name evidence="1" type="ORF">UT42_C0035G0001</name>
</gene>
<dbReference type="AlphaFoldDB" id="A0A0G0RJY1"/>
<proteinExistence type="predicted"/>
<accession>A0A0G0RJY1</accession>
<feature type="non-terminal residue" evidence="1">
    <location>
        <position position="1"/>
    </location>
</feature>
<reference evidence="1 2" key="1">
    <citation type="journal article" date="2015" name="Nature">
        <title>rRNA introns, odd ribosomes, and small enigmatic genomes across a large radiation of phyla.</title>
        <authorList>
            <person name="Brown C.T."/>
            <person name="Hug L.A."/>
            <person name="Thomas B.C."/>
            <person name="Sharon I."/>
            <person name="Castelle C.J."/>
            <person name="Singh A."/>
            <person name="Wilkins M.J."/>
            <person name="Williams K.H."/>
            <person name="Banfield J.F."/>
        </authorList>
    </citation>
    <scope>NUCLEOTIDE SEQUENCE [LARGE SCALE GENOMIC DNA]</scope>
</reference>
<sequence>PGVAERPIARDCKSRGETLRRFESYPLDFVKQTPFMGVFVLRHFLVWIRKPDPERGGGAAENFRQEIYL</sequence>
<evidence type="ECO:0000313" key="1">
    <source>
        <dbReference type="EMBL" id="KKR13947.1"/>
    </source>
</evidence>
<organism evidence="1 2">
    <name type="scientific">Candidatus Falkowbacteria bacterium GW2011_GWA2_39_24</name>
    <dbReference type="NCBI Taxonomy" id="1618634"/>
    <lineage>
        <taxon>Bacteria</taxon>
        <taxon>Candidatus Falkowiibacteriota</taxon>
    </lineage>
</organism>
<comment type="caution">
    <text evidence="1">The sequence shown here is derived from an EMBL/GenBank/DDBJ whole genome shotgun (WGS) entry which is preliminary data.</text>
</comment>
<evidence type="ECO:0000313" key="2">
    <source>
        <dbReference type="Proteomes" id="UP000034048"/>
    </source>
</evidence>
<name>A0A0G0RJY1_9BACT</name>
<dbReference type="EMBL" id="LBWS01000035">
    <property type="protein sequence ID" value="KKR13947.1"/>
    <property type="molecule type" value="Genomic_DNA"/>
</dbReference>
<dbReference type="Proteomes" id="UP000034048">
    <property type="component" value="Unassembled WGS sequence"/>
</dbReference>